<dbReference type="PANTHER" id="PTHR30442:SF0">
    <property type="entry name" value="FE(3+) DICITRATE TRANSPORT PROTEIN FECA"/>
    <property type="match status" value="1"/>
</dbReference>
<evidence type="ECO:0000256" key="10">
    <source>
        <dbReference type="PROSITE-ProRule" id="PRU01360"/>
    </source>
</evidence>
<keyword evidence="4 10" id="KW-1134">Transmembrane beta strand</keyword>
<dbReference type="InterPro" id="IPR037066">
    <property type="entry name" value="Plug_dom_sf"/>
</dbReference>
<dbReference type="NCBIfam" id="TIGR01783">
    <property type="entry name" value="TonB-siderophor"/>
    <property type="match status" value="1"/>
</dbReference>
<keyword evidence="15" id="KW-1185">Reference proteome</keyword>
<name>A0ABQ1KGG3_9GAMM</name>
<dbReference type="RefSeq" id="WP_188748485.1">
    <property type="nucleotide sequence ID" value="NZ_BMIJ01000004.1"/>
</dbReference>
<dbReference type="Gene3D" id="2.40.170.20">
    <property type="entry name" value="TonB-dependent receptor, beta-barrel domain"/>
    <property type="match status" value="1"/>
</dbReference>
<dbReference type="InterPro" id="IPR001202">
    <property type="entry name" value="WW_dom"/>
</dbReference>
<evidence type="ECO:0000256" key="4">
    <source>
        <dbReference type="ARBA" id="ARBA00022452"/>
    </source>
</evidence>
<evidence type="ECO:0000256" key="9">
    <source>
        <dbReference type="ARBA" id="ARBA00023237"/>
    </source>
</evidence>
<dbReference type="InterPro" id="IPR036942">
    <property type="entry name" value="Beta-barrel_TonB_sf"/>
</dbReference>
<dbReference type="PROSITE" id="PS52016">
    <property type="entry name" value="TONB_DEPENDENT_REC_3"/>
    <property type="match status" value="1"/>
</dbReference>
<protein>
    <submittedName>
        <fullName evidence="14">Ligand-gated channel</fullName>
    </submittedName>
</protein>
<dbReference type="InterPro" id="IPR010105">
    <property type="entry name" value="TonB_sidphr_rcpt"/>
</dbReference>
<gene>
    <name evidence="14" type="ORF">GCM10011352_23580</name>
</gene>
<feature type="domain" description="WW" evidence="13">
    <location>
        <begin position="311"/>
        <end position="336"/>
    </location>
</feature>
<dbReference type="InterPro" id="IPR000531">
    <property type="entry name" value="Beta-barrel_TonB"/>
</dbReference>
<keyword evidence="8" id="KW-0675">Receptor</keyword>
<keyword evidence="6 11" id="KW-0798">TonB box</keyword>
<dbReference type="EMBL" id="BMIJ01000004">
    <property type="protein sequence ID" value="GGB96737.1"/>
    <property type="molecule type" value="Genomic_DNA"/>
</dbReference>
<dbReference type="Pfam" id="PF07715">
    <property type="entry name" value="Plug"/>
    <property type="match status" value="1"/>
</dbReference>
<evidence type="ECO:0000256" key="8">
    <source>
        <dbReference type="ARBA" id="ARBA00023170"/>
    </source>
</evidence>
<keyword evidence="12" id="KW-0732">Signal</keyword>
<dbReference type="InterPro" id="IPR012910">
    <property type="entry name" value="Plug_dom"/>
</dbReference>
<evidence type="ECO:0000256" key="2">
    <source>
        <dbReference type="ARBA" id="ARBA00009810"/>
    </source>
</evidence>
<evidence type="ECO:0000313" key="15">
    <source>
        <dbReference type="Proteomes" id="UP000629025"/>
    </source>
</evidence>
<feature type="chain" id="PRO_5045832380" evidence="12">
    <location>
        <begin position="34"/>
        <end position="694"/>
    </location>
</feature>
<comment type="subcellular location">
    <subcellularLocation>
        <location evidence="1 10">Cell outer membrane</location>
        <topology evidence="1 10">Multi-pass membrane protein</topology>
    </subcellularLocation>
</comment>
<proteinExistence type="inferred from homology"/>
<comment type="similarity">
    <text evidence="2 10 11">Belongs to the TonB-dependent receptor family.</text>
</comment>
<comment type="caution">
    <text evidence="14">The sequence shown here is derived from an EMBL/GenBank/DDBJ whole genome shotgun (WGS) entry which is preliminary data.</text>
</comment>
<dbReference type="CDD" id="cd01347">
    <property type="entry name" value="ligand_gated_channel"/>
    <property type="match status" value="1"/>
</dbReference>
<dbReference type="PROSITE" id="PS01159">
    <property type="entry name" value="WW_DOMAIN_1"/>
    <property type="match status" value="1"/>
</dbReference>
<evidence type="ECO:0000256" key="6">
    <source>
        <dbReference type="ARBA" id="ARBA00023077"/>
    </source>
</evidence>
<organism evidence="14 15">
    <name type="scientific">Marinobacterium zhoushanense</name>
    <dbReference type="NCBI Taxonomy" id="1679163"/>
    <lineage>
        <taxon>Bacteria</taxon>
        <taxon>Pseudomonadati</taxon>
        <taxon>Pseudomonadota</taxon>
        <taxon>Gammaproteobacteria</taxon>
        <taxon>Oceanospirillales</taxon>
        <taxon>Oceanospirillaceae</taxon>
        <taxon>Marinobacterium</taxon>
    </lineage>
</organism>
<keyword evidence="9 10" id="KW-0998">Cell outer membrane</keyword>
<dbReference type="InterPro" id="IPR039426">
    <property type="entry name" value="TonB-dep_rcpt-like"/>
</dbReference>
<sequence>MESGRQQNLVTSPHQLALAISLAMAVSASIAQAEEPASLEALKVEGDWIGNPTKEKAKTYPGSRTVIETDELQESGALNLEDALRSSPGIQVLDETGTGILPNIGLRGLNPLRSERLQMLVDGYPIAIGPYSNVGVSLFPVTLPSIDTVDIVRGGAAVHYGPNNVGGVLNLHTRAIPNDTAQTVQQRLTIADESGNALSDTYYRIGGFVNDSLGLQFQANIQSGDGFRDHSDTEVRNFIVDANYFLDDANELDLSLQYYDVEADLPGALSPSAYKQDRTQSQRPYDGYDADMVRGTLTWIYTPSNDLELEWRNFAHHADRTFFFGQDLSGGSWADPEADATHVADSPRVFDVWGTEPRLTLRQGIHTLTFGTRYVNEQVDFDVNRLELSSGSYADVRRWDSETNAVALYASDTLSLLNGRLQVTPGIRHENVRMDFYDERSDLSYSNNASETLPGLTIGLQASDSLYLFADAQRSLVPVQIAQVSRGGDVANETAWNQELGARWQFTPALGLSATLFRIDYEDQIQFNKATSEYENLGETRHEGAELGLDWQASSQLDLSLAYTYLDTEQLTGDNEGNELPNAPHDHFSASARYRYLQWTASLHAHYYSDSFSDAANTEEETANGDAGKLPSYTLINARLGRDIALSGGKNLNIGFAATNLTDEEYYFRGADVSPVGRVPAPGRAFILEGRLDF</sequence>
<evidence type="ECO:0000256" key="12">
    <source>
        <dbReference type="SAM" id="SignalP"/>
    </source>
</evidence>
<dbReference type="PANTHER" id="PTHR30442">
    <property type="entry name" value="IRON III DICITRATE TRANSPORT PROTEIN FECA"/>
    <property type="match status" value="1"/>
</dbReference>
<dbReference type="Proteomes" id="UP000629025">
    <property type="component" value="Unassembled WGS sequence"/>
</dbReference>
<dbReference type="Pfam" id="PF00593">
    <property type="entry name" value="TonB_dep_Rec_b-barrel"/>
    <property type="match status" value="1"/>
</dbReference>
<evidence type="ECO:0000259" key="13">
    <source>
        <dbReference type="PROSITE" id="PS01159"/>
    </source>
</evidence>
<accession>A0ABQ1KGG3</accession>
<keyword evidence="3 10" id="KW-0813">Transport</keyword>
<keyword evidence="5 10" id="KW-0812">Transmembrane</keyword>
<evidence type="ECO:0000256" key="11">
    <source>
        <dbReference type="RuleBase" id="RU003357"/>
    </source>
</evidence>
<evidence type="ECO:0000313" key="14">
    <source>
        <dbReference type="EMBL" id="GGB96737.1"/>
    </source>
</evidence>
<dbReference type="SUPFAM" id="SSF56935">
    <property type="entry name" value="Porins"/>
    <property type="match status" value="1"/>
</dbReference>
<evidence type="ECO:0000256" key="3">
    <source>
        <dbReference type="ARBA" id="ARBA00022448"/>
    </source>
</evidence>
<evidence type="ECO:0000256" key="5">
    <source>
        <dbReference type="ARBA" id="ARBA00022692"/>
    </source>
</evidence>
<evidence type="ECO:0000256" key="1">
    <source>
        <dbReference type="ARBA" id="ARBA00004571"/>
    </source>
</evidence>
<reference evidence="15" key="1">
    <citation type="journal article" date="2019" name="Int. J. Syst. Evol. Microbiol.">
        <title>The Global Catalogue of Microorganisms (GCM) 10K type strain sequencing project: providing services to taxonomists for standard genome sequencing and annotation.</title>
        <authorList>
            <consortium name="The Broad Institute Genomics Platform"/>
            <consortium name="The Broad Institute Genome Sequencing Center for Infectious Disease"/>
            <person name="Wu L."/>
            <person name="Ma J."/>
        </authorList>
    </citation>
    <scope>NUCLEOTIDE SEQUENCE [LARGE SCALE GENOMIC DNA]</scope>
    <source>
        <strain evidence="15">CGMCC 1.15341</strain>
    </source>
</reference>
<dbReference type="Gene3D" id="2.170.130.10">
    <property type="entry name" value="TonB-dependent receptor, plug domain"/>
    <property type="match status" value="1"/>
</dbReference>
<feature type="signal peptide" evidence="12">
    <location>
        <begin position="1"/>
        <end position="33"/>
    </location>
</feature>
<evidence type="ECO:0000256" key="7">
    <source>
        <dbReference type="ARBA" id="ARBA00023136"/>
    </source>
</evidence>
<keyword evidence="7 10" id="KW-0472">Membrane</keyword>